<dbReference type="EC" id="2.5.1.18" evidence="1"/>
<sequence>MTKPIEVWMTAPGPNSWKASTNTPTIKDPNTNLTLWESGAMVLYLVEHYDKEKKLTYESLQERAILTYGSCFGQCVWFNALHSEKVASAIKRYYSELGRILAVLDSALTGKE</sequence>
<evidence type="ECO:0000256" key="2">
    <source>
        <dbReference type="ARBA" id="ARBA00022679"/>
    </source>
</evidence>
<organism evidence="4 5">
    <name type="scientific">Sclerotinia trifoliorum</name>
    <dbReference type="NCBI Taxonomy" id="28548"/>
    <lineage>
        <taxon>Eukaryota</taxon>
        <taxon>Fungi</taxon>
        <taxon>Dikarya</taxon>
        <taxon>Ascomycota</taxon>
        <taxon>Pezizomycotina</taxon>
        <taxon>Leotiomycetes</taxon>
        <taxon>Helotiales</taxon>
        <taxon>Sclerotiniaceae</taxon>
        <taxon>Sclerotinia</taxon>
    </lineage>
</organism>
<reference evidence="4" key="1">
    <citation type="submission" date="2020-10" db="EMBL/GenBank/DDBJ databases">
        <authorList>
            <person name="Kusch S."/>
        </authorList>
    </citation>
    <scope>NUCLEOTIDE SEQUENCE</scope>
    <source>
        <strain evidence="4">SwB9</strain>
    </source>
</reference>
<dbReference type="GO" id="GO:0004364">
    <property type="term" value="F:glutathione transferase activity"/>
    <property type="evidence" value="ECO:0007669"/>
    <property type="project" value="UniProtKB-EC"/>
</dbReference>
<comment type="caution">
    <text evidence="4">The sequence shown here is derived from an EMBL/GenBank/DDBJ whole genome shotgun (WGS) entry which is preliminary data.</text>
</comment>
<dbReference type="PANTHER" id="PTHR44051">
    <property type="entry name" value="GLUTATHIONE S-TRANSFERASE-RELATED"/>
    <property type="match status" value="1"/>
</dbReference>
<dbReference type="Gene3D" id="3.40.30.10">
    <property type="entry name" value="Glutaredoxin"/>
    <property type="match status" value="1"/>
</dbReference>
<evidence type="ECO:0000313" key="5">
    <source>
        <dbReference type="Proteomes" id="UP000624404"/>
    </source>
</evidence>
<proteinExistence type="predicted"/>
<dbReference type="AlphaFoldDB" id="A0A8H2VPA3"/>
<keyword evidence="5" id="KW-1185">Reference proteome</keyword>
<dbReference type="PANTHER" id="PTHR44051:SF20">
    <property type="entry name" value="GLUTATHIONE TRANSFERASE 1 (EUROFUNG)"/>
    <property type="match status" value="1"/>
</dbReference>
<dbReference type="OrthoDB" id="422574at2759"/>
<dbReference type="Proteomes" id="UP000624404">
    <property type="component" value="Unassembled WGS sequence"/>
</dbReference>
<accession>A0A8H2VPA3</accession>
<dbReference type="Gene3D" id="1.20.1050.10">
    <property type="match status" value="1"/>
</dbReference>
<evidence type="ECO:0000256" key="3">
    <source>
        <dbReference type="ARBA" id="ARBA00047960"/>
    </source>
</evidence>
<name>A0A8H2VPA3_9HELO</name>
<protein>
    <recommendedName>
        <fullName evidence="1">glutathione transferase</fullName>
        <ecNumber evidence="1">2.5.1.18</ecNumber>
    </recommendedName>
</protein>
<dbReference type="InterPro" id="IPR036249">
    <property type="entry name" value="Thioredoxin-like_sf"/>
</dbReference>
<evidence type="ECO:0000313" key="4">
    <source>
        <dbReference type="EMBL" id="CAD6442198.1"/>
    </source>
</evidence>
<keyword evidence="2" id="KW-0808">Transferase</keyword>
<dbReference type="EMBL" id="CAJHIA010000007">
    <property type="protein sequence ID" value="CAD6442198.1"/>
    <property type="molecule type" value="Genomic_DNA"/>
</dbReference>
<gene>
    <name evidence="4" type="ORF">SCLTRI_LOCUS1991</name>
</gene>
<comment type="catalytic activity">
    <reaction evidence="3">
        <text>RX + glutathione = an S-substituted glutathione + a halide anion + H(+)</text>
        <dbReference type="Rhea" id="RHEA:16437"/>
        <dbReference type="ChEBI" id="CHEBI:15378"/>
        <dbReference type="ChEBI" id="CHEBI:16042"/>
        <dbReference type="ChEBI" id="CHEBI:17792"/>
        <dbReference type="ChEBI" id="CHEBI:57925"/>
        <dbReference type="ChEBI" id="CHEBI:90779"/>
        <dbReference type="EC" id="2.5.1.18"/>
    </reaction>
</comment>
<dbReference type="SUPFAM" id="SSF52833">
    <property type="entry name" value="Thioredoxin-like"/>
    <property type="match status" value="1"/>
</dbReference>
<evidence type="ECO:0000256" key="1">
    <source>
        <dbReference type="ARBA" id="ARBA00012452"/>
    </source>
</evidence>